<proteinExistence type="predicted"/>
<evidence type="ECO:0000313" key="3">
    <source>
        <dbReference type="Proteomes" id="UP000315303"/>
    </source>
</evidence>
<dbReference type="RefSeq" id="WP_140604564.1">
    <property type="nucleotide sequence ID" value="NZ_SAWY01000036.1"/>
</dbReference>
<keyword evidence="3" id="KW-1185">Reference proteome</keyword>
<dbReference type="PANTHER" id="PTHR37291:SF1">
    <property type="entry name" value="TYPE IV METHYL-DIRECTED RESTRICTION ENZYME ECOKMCRB SUBUNIT"/>
    <property type="match status" value="1"/>
</dbReference>
<comment type="caution">
    <text evidence="2">The sequence shown here is derived from an EMBL/GenBank/DDBJ whole genome shotgun (WGS) entry which is preliminary data.</text>
</comment>
<dbReference type="Pfam" id="PF07728">
    <property type="entry name" value="AAA_5"/>
    <property type="match status" value="1"/>
</dbReference>
<accession>A0A502KQ31</accession>
<protein>
    <recommendedName>
        <fullName evidence="1">ATPase dynein-related AAA domain-containing protein</fullName>
    </recommendedName>
</protein>
<evidence type="ECO:0000313" key="2">
    <source>
        <dbReference type="EMBL" id="TPH13254.1"/>
    </source>
</evidence>
<organism evidence="2 3">
    <name type="scientific">Litorilituus lipolyticus</name>
    <dbReference type="NCBI Taxonomy" id="2491017"/>
    <lineage>
        <taxon>Bacteria</taxon>
        <taxon>Pseudomonadati</taxon>
        <taxon>Pseudomonadota</taxon>
        <taxon>Gammaproteobacteria</taxon>
        <taxon>Alteromonadales</taxon>
        <taxon>Colwelliaceae</taxon>
        <taxon>Litorilituus</taxon>
    </lineage>
</organism>
<dbReference type="GO" id="GO:0005524">
    <property type="term" value="F:ATP binding"/>
    <property type="evidence" value="ECO:0007669"/>
    <property type="project" value="InterPro"/>
</dbReference>
<dbReference type="InterPro" id="IPR027417">
    <property type="entry name" value="P-loop_NTPase"/>
</dbReference>
<evidence type="ECO:0000259" key="1">
    <source>
        <dbReference type="Pfam" id="PF07728"/>
    </source>
</evidence>
<dbReference type="SUPFAM" id="SSF52540">
    <property type="entry name" value="P-loop containing nucleoside triphosphate hydrolases"/>
    <property type="match status" value="1"/>
</dbReference>
<dbReference type="InterPro" id="IPR011704">
    <property type="entry name" value="ATPase_dyneun-rel_AAA"/>
</dbReference>
<dbReference type="Proteomes" id="UP000315303">
    <property type="component" value="Unassembled WGS sequence"/>
</dbReference>
<feature type="domain" description="ATPase dynein-related AAA" evidence="1">
    <location>
        <begin position="33"/>
        <end position="139"/>
    </location>
</feature>
<name>A0A502KQ31_9GAMM</name>
<dbReference type="EMBL" id="SAWY01000036">
    <property type="protein sequence ID" value="TPH13254.1"/>
    <property type="molecule type" value="Genomic_DNA"/>
</dbReference>
<dbReference type="GO" id="GO:0016887">
    <property type="term" value="F:ATP hydrolysis activity"/>
    <property type="evidence" value="ECO:0007669"/>
    <property type="project" value="InterPro"/>
</dbReference>
<dbReference type="InterPro" id="IPR052934">
    <property type="entry name" value="Methyl-DNA_Rec/Restrict_Enz"/>
</dbReference>
<dbReference type="OrthoDB" id="9781481at2"/>
<dbReference type="Gene3D" id="3.40.50.300">
    <property type="entry name" value="P-loop containing nucleotide triphosphate hydrolases"/>
    <property type="match status" value="1"/>
</dbReference>
<dbReference type="AlphaFoldDB" id="A0A502KQ31"/>
<sequence length="499" mass="57030">MNIQEHCLDKNFYFEDDTLYNFHCCLQTKPFTILYGPSGTGKSKIAELYADFICDKNALDLNEHLCFVPVRPNWTSPSDLMGFYDYLNDQFVPSDFYNFMVKAEADEDNPYFLILDEMNLSVVEHYFSDFLACLESRRLVGAVDHDLENWESEVSDTSPKTASQAAITAFFDLVDNGHLILTEPFDRTILRDHPIMQQWVKDHSKYPHTKDQGFLTLFKSEFNQKVTGGTTPKRLAGKFFQYLGPNQAQLATTRNYDLSDLTTGIVQSLLKQSKKIEQHPLEIYKNANEVKSMPIPLNLYIIGTINMDESTHALSSKVLDRANTIEMNNVSIDILNTQVVQDGTLKVDNLNHIFSKIKTLPTINSAKALNQNKPELIELIYSINDGLNQYRTNMGHRSIFEITHYINNYIAECGDESLAEEALDLQFCQKLIPKLMGADERVELSILHTVAALTEGALNNPDHILTADMTQYNYSKTLDKLQRMYKYYTQNGFVNFANV</sequence>
<gene>
    <name evidence="2" type="ORF">EPA86_13755</name>
</gene>
<reference evidence="2 3" key="1">
    <citation type="submission" date="2019-01" db="EMBL/GenBank/DDBJ databases">
        <title>Litorilituus lipolytica sp. nov., isolated from intertidal sand of the Yellow Sea in China.</title>
        <authorList>
            <person name="Liu A."/>
        </authorList>
    </citation>
    <scope>NUCLEOTIDE SEQUENCE [LARGE SCALE GENOMIC DNA]</scope>
    <source>
        <strain evidence="2 3">RZ04</strain>
    </source>
</reference>
<dbReference type="PANTHER" id="PTHR37291">
    <property type="entry name" value="5-METHYLCYTOSINE-SPECIFIC RESTRICTION ENZYME B"/>
    <property type="match status" value="1"/>
</dbReference>